<feature type="compositionally biased region" description="Low complexity" evidence="1">
    <location>
        <begin position="29"/>
        <end position="45"/>
    </location>
</feature>
<dbReference type="CDD" id="cd22249">
    <property type="entry name" value="UDM1_RNF168_RNF169-like"/>
    <property type="match status" value="1"/>
</dbReference>
<reference evidence="2" key="1">
    <citation type="journal article" date="2019" name="Environ. Microbiol.">
        <title>Fungal ecological strategies reflected in gene transcription - a case study of two litter decomposers.</title>
        <authorList>
            <person name="Barbi F."/>
            <person name="Kohler A."/>
            <person name="Barry K."/>
            <person name="Baskaran P."/>
            <person name="Daum C."/>
            <person name="Fauchery L."/>
            <person name="Ihrmark K."/>
            <person name="Kuo A."/>
            <person name="LaButti K."/>
            <person name="Lipzen A."/>
            <person name="Morin E."/>
            <person name="Grigoriev I.V."/>
            <person name="Henrissat B."/>
            <person name="Lindahl B."/>
            <person name="Martin F."/>
        </authorList>
    </citation>
    <scope>NUCLEOTIDE SEQUENCE</scope>
    <source>
        <strain evidence="2">JB14</strain>
    </source>
</reference>
<feature type="compositionally biased region" description="Basic and acidic residues" evidence="1">
    <location>
        <begin position="60"/>
        <end position="88"/>
    </location>
</feature>
<feature type="region of interest" description="Disordered" evidence="1">
    <location>
        <begin position="1"/>
        <end position="88"/>
    </location>
</feature>
<dbReference type="EMBL" id="ML769954">
    <property type="protein sequence ID" value="KAE9385699.1"/>
    <property type="molecule type" value="Genomic_DNA"/>
</dbReference>
<protein>
    <submittedName>
        <fullName evidence="2">Uncharacterized protein</fullName>
    </submittedName>
</protein>
<evidence type="ECO:0000256" key="1">
    <source>
        <dbReference type="SAM" id="MobiDB-lite"/>
    </source>
</evidence>
<evidence type="ECO:0000313" key="3">
    <source>
        <dbReference type="Proteomes" id="UP000799118"/>
    </source>
</evidence>
<proteinExistence type="predicted"/>
<evidence type="ECO:0000313" key="2">
    <source>
        <dbReference type="EMBL" id="KAE9385699.1"/>
    </source>
</evidence>
<feature type="compositionally biased region" description="Polar residues" evidence="1">
    <location>
        <begin position="1"/>
        <end position="13"/>
    </location>
</feature>
<dbReference type="OrthoDB" id="3253416at2759"/>
<organism evidence="2 3">
    <name type="scientific">Gymnopus androsaceus JB14</name>
    <dbReference type="NCBI Taxonomy" id="1447944"/>
    <lineage>
        <taxon>Eukaryota</taxon>
        <taxon>Fungi</taxon>
        <taxon>Dikarya</taxon>
        <taxon>Basidiomycota</taxon>
        <taxon>Agaricomycotina</taxon>
        <taxon>Agaricomycetes</taxon>
        <taxon>Agaricomycetidae</taxon>
        <taxon>Agaricales</taxon>
        <taxon>Marasmiineae</taxon>
        <taxon>Omphalotaceae</taxon>
        <taxon>Gymnopus</taxon>
    </lineage>
</organism>
<keyword evidence="3" id="KW-1185">Reference proteome</keyword>
<dbReference type="AlphaFoldDB" id="A0A6A4GJ61"/>
<sequence>METNLDDASSNASAVPAGVSATPTNVSVASDSSTAFGAGSATAADPGSPPDTVPGSGDASVHEPPPRKKKRSEMGEEERRLMRKAAEERSEKLAVDINKLLDEQEELFTKYADLNDISMERIKKLANPLPSMKPQKKSSDYNILVYFKGKEVNAGQGTGSRTALKDLHAKVKEDEDLQEIFQDPEAMKALRQKYDEEKAERRLQPSGLANANFLYESTDANSFGMVVRGLFQSTVVSAFYGHGPADAFFCRYFHMGVQDVLNLYESYVVTEEKVGTRKLYQSEMASEIVHMVTQGLQEITGVANLSMSYVSFAKNIVVPYEVNITGWPDDVPRSYPQRLAADHTKRLYNAWNSGEAHWYCMTPAGGGDLSDQCREEWGA</sequence>
<gene>
    <name evidence="2" type="ORF">BT96DRAFT_1006806</name>
</gene>
<dbReference type="Proteomes" id="UP000799118">
    <property type="component" value="Unassembled WGS sequence"/>
</dbReference>
<name>A0A6A4GJ61_9AGAR</name>
<accession>A0A6A4GJ61</accession>